<dbReference type="RefSeq" id="XP_007316649.1">
    <property type="nucleotide sequence ID" value="XM_007316587.1"/>
</dbReference>
<dbReference type="Proteomes" id="UP000008064">
    <property type="component" value="Unassembled WGS sequence"/>
</dbReference>
<dbReference type="PANTHER" id="PTHR46072">
    <property type="entry name" value="AMIDASE-RELATED-RELATED"/>
    <property type="match status" value="1"/>
</dbReference>
<dbReference type="KEGG" id="sla:SERLADRAFT_436287"/>
<dbReference type="PANTHER" id="PTHR46072:SF4">
    <property type="entry name" value="AMIDASE C550.07-RELATED"/>
    <property type="match status" value="1"/>
</dbReference>
<dbReference type="InterPro" id="IPR036928">
    <property type="entry name" value="AS_sf"/>
</dbReference>
<feature type="domain" description="Amidase" evidence="4">
    <location>
        <begin position="88"/>
        <end position="534"/>
    </location>
</feature>
<dbReference type="EMBL" id="GL945432">
    <property type="protein sequence ID" value="EGO26476.1"/>
    <property type="molecule type" value="Genomic_DNA"/>
</dbReference>
<dbReference type="AlphaFoldDB" id="F8NSM1"/>
<feature type="active site" description="Acyl-ester intermediate" evidence="3">
    <location>
        <position position="240"/>
    </location>
</feature>
<proteinExistence type="inferred from homology"/>
<sequence>MSSISSLPVVTGNAAFTAKVSDVRERLESQIPTTLRLPSSLLDNLPLDVTGIPESCGLLSENELAITDLDATAVCDKIAKGELTAVDTVTAFGKRAAIAHQLTACLTDYFLDVAIAQAQELDDYFKREGKVFGPLHGLPISVKDHIPIRGRWCSVSFLSTLAVSTEDCDMIRILRSLGAIFYVKTTQPQGGMTLECLSFYGRTLNPYNSNLTAGGSTGGEGALLAMKGSCMGLGTDAGGSIRAPCANCGLYGICPTAKTLPTRGYTWFQYGADGVSQSTGPMCRSARDMKTFLHAINSAGAALSDSSLIPIPCAVPDLSQRKLRVGIMTHDNVVLPHPPILRALEIAKQKLSVAPNIELIEYIPYDHDRGYNIIRETYFEDGGQIVRRHLDAGGENITPLLEWAISPPFTKDHDAAGIHALRNERDKYRFNYSDHWNIAGCDVVLCPPGPGTAGLHETMKYWGYLAIWNLLDYPGLVFPTGLKADPSIDVIRESFEPMSDSDQYNNSLYDPELFVGAPISLQLVARRFNDGLLLAAQEIIEKVIKS</sequence>
<feature type="active site" description="Charge relay system" evidence="3">
    <location>
        <position position="143"/>
    </location>
</feature>
<gene>
    <name evidence="5" type="ORF">SERLADRAFT_436287</name>
</gene>
<name>F8NSM1_SERL9</name>
<evidence type="ECO:0000313" key="5">
    <source>
        <dbReference type="EMBL" id="EGO26476.1"/>
    </source>
</evidence>
<evidence type="ECO:0000256" key="2">
    <source>
        <dbReference type="ARBA" id="ARBA00022801"/>
    </source>
</evidence>
<dbReference type="GO" id="GO:0016787">
    <property type="term" value="F:hydrolase activity"/>
    <property type="evidence" value="ECO:0007669"/>
    <property type="project" value="UniProtKB-KW"/>
</dbReference>
<keyword evidence="2" id="KW-0378">Hydrolase</keyword>
<feature type="active site" description="Charge relay system" evidence="3">
    <location>
        <position position="216"/>
    </location>
</feature>
<dbReference type="SUPFAM" id="SSF75304">
    <property type="entry name" value="Amidase signature (AS) enzymes"/>
    <property type="match status" value="1"/>
</dbReference>
<dbReference type="PIRSF" id="PIRSF001221">
    <property type="entry name" value="Amidase_fungi"/>
    <property type="match status" value="1"/>
</dbReference>
<dbReference type="Pfam" id="PF01425">
    <property type="entry name" value="Amidase"/>
    <property type="match status" value="1"/>
</dbReference>
<evidence type="ECO:0000259" key="4">
    <source>
        <dbReference type="Pfam" id="PF01425"/>
    </source>
</evidence>
<dbReference type="Gene3D" id="3.90.1300.10">
    <property type="entry name" value="Amidase signature (AS) domain"/>
    <property type="match status" value="1"/>
</dbReference>
<dbReference type="GeneID" id="18814665"/>
<comment type="similarity">
    <text evidence="1">Belongs to the amidase family.</text>
</comment>
<reference evidence="5" key="1">
    <citation type="submission" date="2011-04" db="EMBL/GenBank/DDBJ databases">
        <title>Evolution of plant cell wall degrading machinery underlies the functional diversity of forest fungi.</title>
        <authorList>
            <consortium name="US DOE Joint Genome Institute (JGI-PGF)"/>
            <person name="Eastwood D.C."/>
            <person name="Floudas D."/>
            <person name="Binder M."/>
            <person name="Majcherczyk A."/>
            <person name="Schneider P."/>
            <person name="Aerts A."/>
            <person name="Asiegbu F.O."/>
            <person name="Baker S.E."/>
            <person name="Barry K."/>
            <person name="Bendiksby M."/>
            <person name="Blumentritt M."/>
            <person name="Coutinho P.M."/>
            <person name="Cullen D."/>
            <person name="Cullen D."/>
            <person name="Gathman A."/>
            <person name="Goodell B."/>
            <person name="Henrissat B."/>
            <person name="Ihrmark K."/>
            <person name="Kauserud H."/>
            <person name="Kohler A."/>
            <person name="LaButti K."/>
            <person name="Lapidus A."/>
            <person name="Lavin J.L."/>
            <person name="Lee Y.-H."/>
            <person name="Lindquist E."/>
            <person name="Lilly W."/>
            <person name="Lucas S."/>
            <person name="Morin E."/>
            <person name="Murat C."/>
            <person name="Oguiza J.A."/>
            <person name="Park J."/>
            <person name="Pisabarro A.G."/>
            <person name="Riley R."/>
            <person name="Rosling A."/>
            <person name="Salamov A."/>
            <person name="Schmidt O."/>
            <person name="Schmutz J."/>
            <person name="Skrede I."/>
            <person name="Stenlid J."/>
            <person name="Wiebenga A."/>
            <person name="Xie X."/>
            <person name="Kues U."/>
            <person name="Hibbett D.S."/>
            <person name="Hoffmeister D."/>
            <person name="Hogberg N."/>
            <person name="Martin F."/>
            <person name="Grigoriev I.V."/>
            <person name="Watkinson S.C."/>
        </authorList>
    </citation>
    <scope>NUCLEOTIDE SEQUENCE</scope>
    <source>
        <strain evidence="5">S7.9</strain>
    </source>
</reference>
<protein>
    <recommendedName>
        <fullName evidence="4">Amidase domain-containing protein</fullName>
    </recommendedName>
</protein>
<dbReference type="HOGENOM" id="CLU_009600_9_2_1"/>
<dbReference type="OrthoDB" id="6428749at2759"/>
<accession>F8NSM1</accession>
<evidence type="ECO:0000256" key="3">
    <source>
        <dbReference type="PIRSR" id="PIRSR001221-1"/>
    </source>
</evidence>
<dbReference type="InterPro" id="IPR023631">
    <property type="entry name" value="Amidase_dom"/>
</dbReference>
<organism>
    <name type="scientific">Serpula lacrymans var. lacrymans (strain S7.9)</name>
    <name type="common">Dry rot fungus</name>
    <dbReference type="NCBI Taxonomy" id="578457"/>
    <lineage>
        <taxon>Eukaryota</taxon>
        <taxon>Fungi</taxon>
        <taxon>Dikarya</taxon>
        <taxon>Basidiomycota</taxon>
        <taxon>Agaricomycotina</taxon>
        <taxon>Agaricomycetes</taxon>
        <taxon>Agaricomycetidae</taxon>
        <taxon>Boletales</taxon>
        <taxon>Coniophorineae</taxon>
        <taxon>Serpulaceae</taxon>
        <taxon>Serpula</taxon>
    </lineage>
</organism>
<evidence type="ECO:0000256" key="1">
    <source>
        <dbReference type="ARBA" id="ARBA00009199"/>
    </source>
</evidence>